<evidence type="ECO:0000256" key="2">
    <source>
        <dbReference type="ARBA" id="ARBA00022692"/>
    </source>
</evidence>
<comment type="catalytic activity">
    <reaction evidence="7">
        <text>a peptidoglycan chain = a peptidoglycan chain with N-acetyl-1,6-anhydromuramyl-[peptide] at the reducing end + a peptidoglycan chain with N-acetylglucosamine at the non-reducing end.</text>
        <dbReference type="EC" id="4.2.2.29"/>
    </reaction>
</comment>
<evidence type="ECO:0000313" key="8">
    <source>
        <dbReference type="EMBL" id="MDT0352778.1"/>
    </source>
</evidence>
<dbReference type="NCBIfam" id="TIGR00247">
    <property type="entry name" value="endolytic transglycosylase MltG"/>
    <property type="match status" value="1"/>
</dbReference>
<comment type="caution">
    <text evidence="8">The sequence shown here is derived from an EMBL/GenBank/DDBJ whole genome shotgun (WGS) entry which is preliminary data.</text>
</comment>
<sequence>MTRRAEVFPSRREELAARRAELRQQASRRRRRLAAAVLAVLLLVGGVVGGGYLLYQEFFGVADYEGDGGATVVVQVADGATGAQIGGALQRADVVKSVEAFTQAAASEPRIRAVQPGYYLMRNQMSGDAAVTRLLDPATRVGQLEIRGGVQLDDTSNPDGSTVPGVLTLISNATCAELGGQRQCVSVDDLRLTMSDADLTELGVPSWARDDVAKAEPRRRLEGLLVPGVYDVKPGAPALDVLQGLLSASVTRLESDGLVSGAREIGYTPYKVLIVSSLVEKEGITADMPKVARVLYNRLGAGQRLQLDSTVNYPLDLQALRTNANDRAKPGPYNSYAVAGLPPTPIAAPGKAAIEAALAPADGPWQYFVRCQSDGASCFAETLEEHNQNVAEAVANGAF</sequence>
<evidence type="ECO:0000313" key="9">
    <source>
        <dbReference type="Proteomes" id="UP001183202"/>
    </source>
</evidence>
<dbReference type="Gene3D" id="3.30.160.60">
    <property type="entry name" value="Classic Zinc Finger"/>
    <property type="match status" value="1"/>
</dbReference>
<dbReference type="PANTHER" id="PTHR30518">
    <property type="entry name" value="ENDOLYTIC MUREIN TRANSGLYCOSYLASE"/>
    <property type="match status" value="1"/>
</dbReference>
<name>A0ABU2NID2_9PSEU</name>
<evidence type="ECO:0000256" key="5">
    <source>
        <dbReference type="ARBA" id="ARBA00023239"/>
    </source>
</evidence>
<dbReference type="HAMAP" id="MF_02065">
    <property type="entry name" value="MltG"/>
    <property type="match status" value="1"/>
</dbReference>
<proteinExistence type="inferred from homology"/>
<dbReference type="Pfam" id="PF02618">
    <property type="entry name" value="YceG"/>
    <property type="match status" value="1"/>
</dbReference>
<keyword evidence="3 7" id="KW-1133">Transmembrane helix</keyword>
<organism evidence="8 9">
    <name type="scientific">Pseudonocardia charpentierae</name>
    <dbReference type="NCBI Taxonomy" id="3075545"/>
    <lineage>
        <taxon>Bacteria</taxon>
        <taxon>Bacillati</taxon>
        <taxon>Actinomycetota</taxon>
        <taxon>Actinomycetes</taxon>
        <taxon>Pseudonocardiales</taxon>
        <taxon>Pseudonocardiaceae</taxon>
        <taxon>Pseudonocardia</taxon>
    </lineage>
</organism>
<keyword evidence="5 7" id="KW-0456">Lyase</keyword>
<evidence type="ECO:0000256" key="3">
    <source>
        <dbReference type="ARBA" id="ARBA00022989"/>
    </source>
</evidence>
<comment type="function">
    <text evidence="7">Functions as a peptidoglycan terminase that cleaves nascent peptidoglycan strands endolytically to terminate their elongation.</text>
</comment>
<gene>
    <name evidence="7 8" type="primary">mltG</name>
    <name evidence="8" type="ORF">RM445_24955</name>
</gene>
<dbReference type="PANTHER" id="PTHR30518:SF2">
    <property type="entry name" value="ENDOLYTIC MUREIN TRANSGLYCOSYLASE"/>
    <property type="match status" value="1"/>
</dbReference>
<evidence type="ECO:0000256" key="1">
    <source>
        <dbReference type="ARBA" id="ARBA00022475"/>
    </source>
</evidence>
<accession>A0ABU2NID2</accession>
<dbReference type="EMBL" id="JAVREJ010000021">
    <property type="protein sequence ID" value="MDT0352778.1"/>
    <property type="molecule type" value="Genomic_DNA"/>
</dbReference>
<dbReference type="RefSeq" id="WP_311559280.1">
    <property type="nucleotide sequence ID" value="NZ_JAVREJ010000021.1"/>
</dbReference>
<keyword evidence="2 7" id="KW-0812">Transmembrane</keyword>
<keyword evidence="9" id="KW-1185">Reference proteome</keyword>
<feature type="site" description="Important for catalytic activity" evidence="7">
    <location>
        <position position="282"/>
    </location>
</feature>
<keyword evidence="6 7" id="KW-0961">Cell wall biogenesis/degradation</keyword>
<dbReference type="Gene3D" id="3.30.1490.480">
    <property type="entry name" value="Endolytic murein transglycosylase"/>
    <property type="match status" value="1"/>
</dbReference>
<protein>
    <recommendedName>
        <fullName evidence="7">Endolytic murein transglycosylase</fullName>
        <ecNumber evidence="7">4.2.2.29</ecNumber>
    </recommendedName>
    <alternativeName>
        <fullName evidence="7">Peptidoglycan lytic transglycosylase</fullName>
    </alternativeName>
    <alternativeName>
        <fullName evidence="7">Peptidoglycan polymerization terminase</fullName>
    </alternativeName>
</protein>
<dbReference type="EC" id="4.2.2.29" evidence="7"/>
<evidence type="ECO:0000256" key="7">
    <source>
        <dbReference type="HAMAP-Rule" id="MF_02065"/>
    </source>
</evidence>
<reference evidence="9" key="1">
    <citation type="submission" date="2023-07" db="EMBL/GenBank/DDBJ databases">
        <title>30 novel species of actinomycetes from the DSMZ collection.</title>
        <authorList>
            <person name="Nouioui I."/>
        </authorList>
    </citation>
    <scope>NUCLEOTIDE SEQUENCE [LARGE SCALE GENOMIC DNA]</scope>
    <source>
        <strain evidence="9">DSM 45834</strain>
    </source>
</reference>
<evidence type="ECO:0000256" key="6">
    <source>
        <dbReference type="ARBA" id="ARBA00023316"/>
    </source>
</evidence>
<evidence type="ECO:0000256" key="4">
    <source>
        <dbReference type="ARBA" id="ARBA00023136"/>
    </source>
</evidence>
<keyword evidence="1 7" id="KW-1003">Cell membrane</keyword>
<comment type="similarity">
    <text evidence="7">Belongs to the transglycosylase MltG family.</text>
</comment>
<feature type="transmembrane region" description="Helical" evidence="7">
    <location>
        <begin position="33"/>
        <end position="55"/>
    </location>
</feature>
<keyword evidence="4 7" id="KW-0472">Membrane</keyword>
<comment type="subcellular location">
    <subcellularLocation>
        <location evidence="7">Cell membrane</location>
        <topology evidence="7">Single-pass membrane protein</topology>
    </subcellularLocation>
</comment>
<dbReference type="Proteomes" id="UP001183202">
    <property type="component" value="Unassembled WGS sequence"/>
</dbReference>
<dbReference type="InterPro" id="IPR003770">
    <property type="entry name" value="MLTG-like"/>
</dbReference>